<feature type="transmembrane region" description="Helical" evidence="1">
    <location>
        <begin position="7"/>
        <end position="23"/>
    </location>
</feature>
<evidence type="ECO:0000313" key="2">
    <source>
        <dbReference type="EMBL" id="GGG71911.1"/>
    </source>
</evidence>
<dbReference type="EMBL" id="BMEQ01000050">
    <property type="protein sequence ID" value="GGG71911.1"/>
    <property type="molecule type" value="Genomic_DNA"/>
</dbReference>
<comment type="caution">
    <text evidence="2">The sequence shown here is derived from an EMBL/GenBank/DDBJ whole genome shotgun (WGS) entry which is preliminary data.</text>
</comment>
<accession>A0A917H9V9</accession>
<reference evidence="2" key="1">
    <citation type="journal article" date="2014" name="Int. J. Syst. Evol. Microbiol.">
        <title>Complete genome sequence of Corynebacterium casei LMG S-19264T (=DSM 44701T), isolated from a smear-ripened cheese.</title>
        <authorList>
            <consortium name="US DOE Joint Genome Institute (JGI-PGF)"/>
            <person name="Walter F."/>
            <person name="Albersmeier A."/>
            <person name="Kalinowski J."/>
            <person name="Ruckert C."/>
        </authorList>
    </citation>
    <scope>NUCLEOTIDE SEQUENCE</scope>
    <source>
        <strain evidence="2">CGMCC 1.12187</strain>
    </source>
</reference>
<keyword evidence="1" id="KW-0812">Transmembrane</keyword>
<evidence type="ECO:0000256" key="1">
    <source>
        <dbReference type="SAM" id="Phobius"/>
    </source>
</evidence>
<keyword evidence="3" id="KW-1185">Reference proteome</keyword>
<feature type="transmembrane region" description="Helical" evidence="1">
    <location>
        <begin position="95"/>
        <end position="117"/>
    </location>
</feature>
<sequence length="123" mass="12535">MRRSNVPAYVLVGLLTVGAIGMGNLIQLGYAAAGVLMAVVALTVLVIGQRSIAQDHTGATPTGADKAVLTAMTLFLGVGVLSVLLTGVFRILEGAALRGASWLVLGGLLAAAGVTFLRGHWPR</sequence>
<name>A0A917H9V9_9MICC</name>
<dbReference type="AlphaFoldDB" id="A0A917H9V9"/>
<gene>
    <name evidence="2" type="ORF">GCM10011374_40820</name>
</gene>
<protein>
    <recommendedName>
        <fullName evidence="4">DUF2178 domain-containing protein</fullName>
    </recommendedName>
</protein>
<keyword evidence="1" id="KW-1133">Transmembrane helix</keyword>
<dbReference type="Proteomes" id="UP000638848">
    <property type="component" value="Unassembled WGS sequence"/>
</dbReference>
<keyword evidence="1" id="KW-0472">Membrane</keyword>
<reference evidence="2" key="2">
    <citation type="submission" date="2020-09" db="EMBL/GenBank/DDBJ databases">
        <authorList>
            <person name="Sun Q."/>
            <person name="Zhou Y."/>
        </authorList>
    </citation>
    <scope>NUCLEOTIDE SEQUENCE</scope>
    <source>
        <strain evidence="2">CGMCC 1.12187</strain>
    </source>
</reference>
<feature type="transmembrane region" description="Helical" evidence="1">
    <location>
        <begin position="68"/>
        <end position="89"/>
    </location>
</feature>
<proteinExistence type="predicted"/>
<dbReference type="RefSeq" id="WP_188540517.1">
    <property type="nucleotide sequence ID" value="NZ_BMEQ01000050.1"/>
</dbReference>
<evidence type="ECO:0000313" key="3">
    <source>
        <dbReference type="Proteomes" id="UP000638848"/>
    </source>
</evidence>
<evidence type="ECO:0008006" key="4">
    <source>
        <dbReference type="Google" id="ProtNLM"/>
    </source>
</evidence>
<feature type="transmembrane region" description="Helical" evidence="1">
    <location>
        <begin position="29"/>
        <end position="47"/>
    </location>
</feature>
<organism evidence="2 3">
    <name type="scientific">Kocuria dechangensis</name>
    <dbReference type="NCBI Taxonomy" id="1176249"/>
    <lineage>
        <taxon>Bacteria</taxon>
        <taxon>Bacillati</taxon>
        <taxon>Actinomycetota</taxon>
        <taxon>Actinomycetes</taxon>
        <taxon>Micrococcales</taxon>
        <taxon>Micrococcaceae</taxon>
        <taxon>Kocuria</taxon>
    </lineage>
</organism>